<evidence type="ECO:0000256" key="3">
    <source>
        <dbReference type="ARBA" id="ARBA00022837"/>
    </source>
</evidence>
<dbReference type="EMBL" id="DS477316">
    <property type="protein sequence ID" value="EDO25995.1"/>
    <property type="molecule type" value="Genomic_DNA"/>
</dbReference>
<dbReference type="PANTHER" id="PTHR19277:SF161">
    <property type="entry name" value="LAMININ G DOMAIN-CONTAINING PROTEIN"/>
    <property type="match status" value="1"/>
</dbReference>
<dbReference type="SUPFAM" id="SSF49899">
    <property type="entry name" value="Concanavalin A-like lectins/glucanases"/>
    <property type="match status" value="1"/>
</dbReference>
<dbReference type="Pfam" id="PF00354">
    <property type="entry name" value="Pentaxin"/>
    <property type="match status" value="1"/>
</dbReference>
<feature type="domain" description="Pentraxin (PTX)" evidence="7">
    <location>
        <begin position="59"/>
        <end position="133"/>
    </location>
</feature>
<dbReference type="InParanoid" id="A7TD60"/>
<keyword evidence="5" id="KW-0325">Glycoprotein</keyword>
<evidence type="ECO:0000256" key="4">
    <source>
        <dbReference type="ARBA" id="ARBA00023157"/>
    </source>
</evidence>
<keyword evidence="3" id="KW-0106">Calcium</keyword>
<gene>
    <name evidence="8" type="ORF">NEMVEDRAFT_v1g225517</name>
</gene>
<dbReference type="HOGENOM" id="CLU_1922370_0_0_1"/>
<dbReference type="PANTHER" id="PTHR19277">
    <property type="entry name" value="PENTRAXIN"/>
    <property type="match status" value="1"/>
</dbReference>
<dbReference type="KEGG" id="nve:5496325"/>
<comment type="caution">
    <text evidence="6">Lacks conserved residue(s) required for the propagation of feature annotation.</text>
</comment>
<reference evidence="8 9" key="1">
    <citation type="journal article" date="2007" name="Science">
        <title>Sea anemone genome reveals ancestral eumetazoan gene repertoire and genomic organization.</title>
        <authorList>
            <person name="Putnam N.H."/>
            <person name="Srivastava M."/>
            <person name="Hellsten U."/>
            <person name="Dirks B."/>
            <person name="Chapman J."/>
            <person name="Salamov A."/>
            <person name="Terry A."/>
            <person name="Shapiro H."/>
            <person name="Lindquist E."/>
            <person name="Kapitonov V.V."/>
            <person name="Jurka J."/>
            <person name="Genikhovich G."/>
            <person name="Grigoriev I.V."/>
            <person name="Lucas S.M."/>
            <person name="Steele R.E."/>
            <person name="Finnerty J.R."/>
            <person name="Technau U."/>
            <person name="Martindale M.Q."/>
            <person name="Rokhsar D.S."/>
        </authorList>
    </citation>
    <scope>NUCLEOTIDE SEQUENCE [LARGE SCALE GENOMIC DNA]</scope>
    <source>
        <strain evidence="9">CH2 X CH6</strain>
    </source>
</reference>
<sequence>MTQFNLWSRVLLGEVIDGMSLGPGSEAGDLVAWPSLRDYVQGDVLVEERPNIALTARDNNYQMVIATRSTGNYVKYHGIIPDMTSMTACIWFKTTASTSYSVPLFSYANSLHDNALSMYLESNNDLRLYINNG</sequence>
<keyword evidence="2" id="KW-0479">Metal-binding</keyword>
<evidence type="ECO:0000259" key="7">
    <source>
        <dbReference type="PROSITE" id="PS51828"/>
    </source>
</evidence>
<dbReference type="Proteomes" id="UP000001593">
    <property type="component" value="Unassembled WGS sequence"/>
</dbReference>
<keyword evidence="9" id="KW-1185">Reference proteome</keyword>
<dbReference type="InterPro" id="IPR051360">
    <property type="entry name" value="Neuronal_Pentraxin_Related"/>
</dbReference>
<dbReference type="PROSITE" id="PS51828">
    <property type="entry name" value="PTX_2"/>
    <property type="match status" value="1"/>
</dbReference>
<feature type="non-terminal residue" evidence="8">
    <location>
        <position position="133"/>
    </location>
</feature>
<protein>
    <recommendedName>
        <fullName evidence="7">Pentraxin (PTX) domain-containing protein</fullName>
    </recommendedName>
</protein>
<evidence type="ECO:0000256" key="6">
    <source>
        <dbReference type="PROSITE-ProRule" id="PRU01172"/>
    </source>
</evidence>
<dbReference type="InterPro" id="IPR013320">
    <property type="entry name" value="ConA-like_dom_sf"/>
</dbReference>
<evidence type="ECO:0000256" key="5">
    <source>
        <dbReference type="ARBA" id="ARBA00023180"/>
    </source>
</evidence>
<accession>A7TD60</accession>
<dbReference type="GO" id="GO:0046872">
    <property type="term" value="F:metal ion binding"/>
    <property type="evidence" value="ECO:0007669"/>
    <property type="project" value="UniProtKB-KW"/>
</dbReference>
<name>A7TD60_NEMVE</name>
<comment type="cofactor">
    <cofactor evidence="1">
        <name>Ca(2+)</name>
        <dbReference type="ChEBI" id="CHEBI:29108"/>
    </cofactor>
</comment>
<keyword evidence="4" id="KW-1015">Disulfide bond</keyword>
<evidence type="ECO:0000256" key="2">
    <source>
        <dbReference type="ARBA" id="ARBA00022723"/>
    </source>
</evidence>
<evidence type="ECO:0000256" key="1">
    <source>
        <dbReference type="ARBA" id="ARBA00001913"/>
    </source>
</evidence>
<dbReference type="AlphaFoldDB" id="A7TD60"/>
<proteinExistence type="predicted"/>
<dbReference type="Gene3D" id="2.60.120.200">
    <property type="match status" value="1"/>
</dbReference>
<organism evidence="8 9">
    <name type="scientific">Nematostella vectensis</name>
    <name type="common">Starlet sea anemone</name>
    <dbReference type="NCBI Taxonomy" id="45351"/>
    <lineage>
        <taxon>Eukaryota</taxon>
        <taxon>Metazoa</taxon>
        <taxon>Cnidaria</taxon>
        <taxon>Anthozoa</taxon>
        <taxon>Hexacorallia</taxon>
        <taxon>Actiniaria</taxon>
        <taxon>Edwardsiidae</taxon>
        <taxon>Nematostella</taxon>
    </lineage>
</organism>
<dbReference type="InterPro" id="IPR001759">
    <property type="entry name" value="PTX_dom"/>
</dbReference>
<evidence type="ECO:0000313" key="8">
    <source>
        <dbReference type="EMBL" id="EDO25995.1"/>
    </source>
</evidence>
<evidence type="ECO:0000313" key="9">
    <source>
        <dbReference type="Proteomes" id="UP000001593"/>
    </source>
</evidence>